<keyword evidence="6" id="KW-0227">DNA damage</keyword>
<evidence type="ECO:0000256" key="11">
    <source>
        <dbReference type="ARBA" id="ARBA00038905"/>
    </source>
</evidence>
<evidence type="ECO:0000313" key="13">
    <source>
        <dbReference type="EMBL" id="MFC0223396.1"/>
    </source>
</evidence>
<dbReference type="EMBL" id="JBHLXH010000001">
    <property type="protein sequence ID" value="MFC0223396.1"/>
    <property type="molecule type" value="Genomic_DNA"/>
</dbReference>
<comment type="caution">
    <text evidence="13">The sequence shown here is derived from an EMBL/GenBank/DDBJ whole genome shotgun (WGS) entry which is preliminary data.</text>
</comment>
<keyword evidence="9" id="KW-0234">DNA repair</keyword>
<dbReference type="InterPro" id="IPR000086">
    <property type="entry name" value="NUDIX_hydrolase_dom"/>
</dbReference>
<evidence type="ECO:0000256" key="5">
    <source>
        <dbReference type="ARBA" id="ARBA00022723"/>
    </source>
</evidence>
<dbReference type="RefSeq" id="WP_378519147.1">
    <property type="nucleotide sequence ID" value="NZ_CBCSDI010000017.1"/>
</dbReference>
<dbReference type="Gene3D" id="3.90.79.10">
    <property type="entry name" value="Nucleoside Triphosphate Pyrophosphohydrolase"/>
    <property type="match status" value="1"/>
</dbReference>
<evidence type="ECO:0000256" key="4">
    <source>
        <dbReference type="ARBA" id="ARBA00022705"/>
    </source>
</evidence>
<dbReference type="PRINTS" id="PR00502">
    <property type="entry name" value="NUDIXFAMILY"/>
</dbReference>
<evidence type="ECO:0000256" key="6">
    <source>
        <dbReference type="ARBA" id="ARBA00022763"/>
    </source>
</evidence>
<keyword evidence="14" id="KW-1185">Reference proteome</keyword>
<comment type="catalytic activity">
    <reaction evidence="10">
        <text>8-oxo-dGTP + H2O = 8-oxo-dGMP + diphosphate + H(+)</text>
        <dbReference type="Rhea" id="RHEA:31575"/>
        <dbReference type="ChEBI" id="CHEBI:15377"/>
        <dbReference type="ChEBI" id="CHEBI:15378"/>
        <dbReference type="ChEBI" id="CHEBI:33019"/>
        <dbReference type="ChEBI" id="CHEBI:63224"/>
        <dbReference type="ChEBI" id="CHEBI:77896"/>
        <dbReference type="EC" id="3.6.1.55"/>
    </reaction>
</comment>
<dbReference type="InterPro" id="IPR020476">
    <property type="entry name" value="Nudix_hydrolase"/>
</dbReference>
<reference evidence="13 14" key="1">
    <citation type="submission" date="2024-09" db="EMBL/GenBank/DDBJ databases">
        <authorList>
            <person name="Sun Q."/>
            <person name="Mori K."/>
        </authorList>
    </citation>
    <scope>NUCLEOTIDE SEQUENCE [LARGE SCALE GENOMIC DNA]</scope>
    <source>
        <strain evidence="13 14">CCM 8654</strain>
    </source>
</reference>
<name>A0ABV6E351_9ACTN</name>
<dbReference type="Proteomes" id="UP001589698">
    <property type="component" value="Unassembled WGS sequence"/>
</dbReference>
<evidence type="ECO:0000259" key="12">
    <source>
        <dbReference type="PROSITE" id="PS51462"/>
    </source>
</evidence>
<keyword evidence="3" id="KW-0515">Mutator protein</keyword>
<feature type="domain" description="Nudix hydrolase" evidence="12">
    <location>
        <begin position="1"/>
        <end position="130"/>
    </location>
</feature>
<dbReference type="InterPro" id="IPR047127">
    <property type="entry name" value="MutT-like"/>
</dbReference>
<evidence type="ECO:0000256" key="1">
    <source>
        <dbReference type="ARBA" id="ARBA00001946"/>
    </source>
</evidence>
<keyword evidence="8" id="KW-0460">Magnesium</keyword>
<dbReference type="PROSITE" id="PS51462">
    <property type="entry name" value="NUDIX"/>
    <property type="match status" value="1"/>
</dbReference>
<organism evidence="13 14">
    <name type="scientific">Nocardioides zeicaulis</name>
    <dbReference type="NCBI Taxonomy" id="1776857"/>
    <lineage>
        <taxon>Bacteria</taxon>
        <taxon>Bacillati</taxon>
        <taxon>Actinomycetota</taxon>
        <taxon>Actinomycetes</taxon>
        <taxon>Propionibacteriales</taxon>
        <taxon>Nocardioidaceae</taxon>
        <taxon>Nocardioides</taxon>
    </lineage>
</organism>
<evidence type="ECO:0000256" key="8">
    <source>
        <dbReference type="ARBA" id="ARBA00022842"/>
    </source>
</evidence>
<comment type="similarity">
    <text evidence="2">Belongs to the Nudix hydrolase family.</text>
</comment>
<accession>A0ABV6E351</accession>
<protein>
    <recommendedName>
        <fullName evidence="11">8-oxo-dGTP diphosphatase</fullName>
        <ecNumber evidence="11">3.6.1.55</ecNumber>
    </recommendedName>
</protein>
<evidence type="ECO:0000313" key="14">
    <source>
        <dbReference type="Proteomes" id="UP001589698"/>
    </source>
</evidence>
<keyword evidence="4" id="KW-0235">DNA replication</keyword>
<evidence type="ECO:0000256" key="9">
    <source>
        <dbReference type="ARBA" id="ARBA00023204"/>
    </source>
</evidence>
<comment type="cofactor">
    <cofactor evidence="1">
        <name>Mg(2+)</name>
        <dbReference type="ChEBI" id="CHEBI:18420"/>
    </cofactor>
</comment>
<dbReference type="SUPFAM" id="SSF55811">
    <property type="entry name" value="Nudix"/>
    <property type="match status" value="1"/>
</dbReference>
<keyword evidence="7" id="KW-0378">Hydrolase</keyword>
<gene>
    <name evidence="13" type="ORF">ACFFJG_12965</name>
</gene>
<evidence type="ECO:0000256" key="7">
    <source>
        <dbReference type="ARBA" id="ARBA00022801"/>
    </source>
</evidence>
<dbReference type="EC" id="3.6.1.55" evidence="11"/>
<evidence type="ECO:0000256" key="10">
    <source>
        <dbReference type="ARBA" id="ARBA00035861"/>
    </source>
</evidence>
<dbReference type="PANTHER" id="PTHR47707:SF1">
    <property type="entry name" value="NUDIX HYDROLASE FAMILY PROTEIN"/>
    <property type="match status" value="1"/>
</dbReference>
<dbReference type="Pfam" id="PF00293">
    <property type="entry name" value="NUDIX"/>
    <property type="match status" value="1"/>
</dbReference>
<dbReference type="InterPro" id="IPR015797">
    <property type="entry name" value="NUDIX_hydrolase-like_dom_sf"/>
</dbReference>
<evidence type="ECO:0000256" key="2">
    <source>
        <dbReference type="ARBA" id="ARBA00005582"/>
    </source>
</evidence>
<evidence type="ECO:0000256" key="3">
    <source>
        <dbReference type="ARBA" id="ARBA00022457"/>
    </source>
</evidence>
<sequence length="130" mass="13704">MIEVSAGALVRDGRVLLALRSPHKLAFPGAWDLPGGVVEAGEPPVEALVRELREELAVDVAPASASPLCEVTVVPDGGPVRLRAWLVDTWRGEPVNAAPDEHDALGWFAVDDLPPLAHASLRAALVAALR</sequence>
<keyword evidence="5" id="KW-0479">Metal-binding</keyword>
<dbReference type="PANTHER" id="PTHR47707">
    <property type="entry name" value="8-OXO-DGTP DIPHOSPHATASE"/>
    <property type="match status" value="1"/>
</dbReference>
<proteinExistence type="inferred from homology"/>